<evidence type="ECO:0000313" key="3">
    <source>
        <dbReference type="EMBL" id="RKN45255.1"/>
    </source>
</evidence>
<keyword evidence="4" id="KW-1185">Reference proteome</keyword>
<organism evidence="3 4">
    <name type="scientific">Micromonospora endolithica</name>
    <dbReference type="NCBI Taxonomy" id="230091"/>
    <lineage>
        <taxon>Bacteria</taxon>
        <taxon>Bacillati</taxon>
        <taxon>Actinomycetota</taxon>
        <taxon>Actinomycetes</taxon>
        <taxon>Micromonosporales</taxon>
        <taxon>Micromonosporaceae</taxon>
        <taxon>Micromonospora</taxon>
    </lineage>
</organism>
<reference evidence="3 4" key="1">
    <citation type="journal article" date="2004" name="Syst. Appl. Microbiol.">
        <title>Cryptoendolithic actinomycetes from antarctic sandstone rock samples: Micromonospora endolithica sp. nov. and two isolates related to Micromonospora coerulea Jensen 1932.</title>
        <authorList>
            <person name="Hirsch P."/>
            <person name="Mevs U."/>
            <person name="Kroppenstedt R.M."/>
            <person name="Schumann P."/>
            <person name="Stackebrandt E."/>
        </authorList>
    </citation>
    <scope>NUCLEOTIDE SEQUENCE [LARGE SCALE GENOMIC DNA]</scope>
    <source>
        <strain evidence="3 4">JCM 12677</strain>
    </source>
</reference>
<dbReference type="GO" id="GO:0032787">
    <property type="term" value="P:monocarboxylic acid metabolic process"/>
    <property type="evidence" value="ECO:0007669"/>
    <property type="project" value="UniProtKB-ARBA"/>
</dbReference>
<dbReference type="OrthoDB" id="9804774at2"/>
<dbReference type="InterPro" id="IPR036291">
    <property type="entry name" value="NAD(P)-bd_dom_sf"/>
</dbReference>
<dbReference type="Proteomes" id="UP000281726">
    <property type="component" value="Unassembled WGS sequence"/>
</dbReference>
<evidence type="ECO:0000256" key="2">
    <source>
        <dbReference type="RuleBase" id="RU000363"/>
    </source>
</evidence>
<evidence type="ECO:0000256" key="1">
    <source>
        <dbReference type="ARBA" id="ARBA00006484"/>
    </source>
</evidence>
<dbReference type="Gene3D" id="3.40.50.720">
    <property type="entry name" value="NAD(P)-binding Rossmann-like Domain"/>
    <property type="match status" value="1"/>
</dbReference>
<sequence>MRSVAVRCGSEPFNASCCSQPAPPIRGSRPGCGLQAASDRPARRSSDTLAACPSVLADAAARLAIGGFSYSRSAPTAGSSTRQAQACRALSAADPDAWSNQPVAPRRWRSAVSACVSDGKSAGRRSRPRRATSGESVIMVRTAIVTGAGNGLGREIALGLAHAGYAIVVADLDERAARACGRLIEARGMPAQALGADVRERGDMNRIVAAAQKLGGPHVLVNNAGGWTPQRQYPQATPAEWAATISLNLMTPMLLSQLVLDPMREQGGGAIINIASSGGIGFESYGSPEYGAAKAGLIRFTASLASLESSHGVRMMCVAPDWIGLSRAQAQWERMSADERAASRPLIPPAEVVSVVLNLIQEGVGGTVVEMWGGDQPVVHAP</sequence>
<gene>
    <name evidence="3" type="ORF">D7223_16590</name>
</gene>
<dbReference type="SUPFAM" id="SSF51735">
    <property type="entry name" value="NAD(P)-binding Rossmann-fold domains"/>
    <property type="match status" value="1"/>
</dbReference>
<comment type="similarity">
    <text evidence="1 2">Belongs to the short-chain dehydrogenases/reductases (SDR) family.</text>
</comment>
<dbReference type="PRINTS" id="PR00080">
    <property type="entry name" value="SDRFAMILY"/>
</dbReference>
<dbReference type="PANTHER" id="PTHR42879:SF2">
    <property type="entry name" value="3-OXOACYL-[ACYL-CARRIER-PROTEIN] REDUCTASE FABG"/>
    <property type="match status" value="1"/>
</dbReference>
<dbReference type="PRINTS" id="PR00081">
    <property type="entry name" value="GDHRDH"/>
</dbReference>
<dbReference type="PANTHER" id="PTHR42879">
    <property type="entry name" value="3-OXOACYL-(ACYL-CARRIER-PROTEIN) REDUCTASE"/>
    <property type="match status" value="1"/>
</dbReference>
<name>A0A3A9ZAK6_9ACTN</name>
<dbReference type="EMBL" id="RBAK01000006">
    <property type="protein sequence ID" value="RKN45255.1"/>
    <property type="molecule type" value="Genomic_DNA"/>
</dbReference>
<evidence type="ECO:0000313" key="4">
    <source>
        <dbReference type="Proteomes" id="UP000281726"/>
    </source>
</evidence>
<dbReference type="PROSITE" id="PS00061">
    <property type="entry name" value="ADH_SHORT"/>
    <property type="match status" value="1"/>
</dbReference>
<protein>
    <submittedName>
        <fullName evidence="3">SDR family NAD(P)-dependent oxidoreductase</fullName>
    </submittedName>
</protein>
<dbReference type="AlphaFoldDB" id="A0A3A9ZAK6"/>
<dbReference type="InterPro" id="IPR050259">
    <property type="entry name" value="SDR"/>
</dbReference>
<dbReference type="CDD" id="cd05233">
    <property type="entry name" value="SDR_c"/>
    <property type="match status" value="1"/>
</dbReference>
<dbReference type="InterPro" id="IPR020904">
    <property type="entry name" value="Sc_DH/Rdtase_CS"/>
</dbReference>
<proteinExistence type="inferred from homology"/>
<accession>A0A3A9ZAK6</accession>
<dbReference type="InterPro" id="IPR002347">
    <property type="entry name" value="SDR_fam"/>
</dbReference>
<dbReference type="Pfam" id="PF00106">
    <property type="entry name" value="adh_short"/>
    <property type="match status" value="1"/>
</dbReference>
<comment type="caution">
    <text evidence="3">The sequence shown here is derived from an EMBL/GenBank/DDBJ whole genome shotgun (WGS) entry which is preliminary data.</text>
</comment>